<comment type="caution">
    <text evidence="3">The sequence shown here is derived from an EMBL/GenBank/DDBJ whole genome shotgun (WGS) entry which is preliminary data.</text>
</comment>
<reference evidence="3" key="1">
    <citation type="submission" date="2020-11" db="EMBL/GenBank/DDBJ databases">
        <authorList>
            <consortium name="DOE Joint Genome Institute"/>
            <person name="Ahrendt S."/>
            <person name="Riley R."/>
            <person name="Andreopoulos W."/>
            <person name="Labutti K."/>
            <person name="Pangilinan J."/>
            <person name="Ruiz-Duenas F.J."/>
            <person name="Barrasa J.M."/>
            <person name="Sanchez-Garcia M."/>
            <person name="Camarero S."/>
            <person name="Miyauchi S."/>
            <person name="Serrano A."/>
            <person name="Linde D."/>
            <person name="Babiker R."/>
            <person name="Drula E."/>
            <person name="Ayuso-Fernandez I."/>
            <person name="Pacheco R."/>
            <person name="Padilla G."/>
            <person name="Ferreira P."/>
            <person name="Barriuso J."/>
            <person name="Kellner H."/>
            <person name="Castanera R."/>
            <person name="Alfaro M."/>
            <person name="Ramirez L."/>
            <person name="Pisabarro A.G."/>
            <person name="Kuo A."/>
            <person name="Tritt A."/>
            <person name="Lipzen A."/>
            <person name="He G."/>
            <person name="Yan M."/>
            <person name="Ng V."/>
            <person name="Cullen D."/>
            <person name="Martin F."/>
            <person name="Rosso M.-N."/>
            <person name="Henrissat B."/>
            <person name="Hibbett D."/>
            <person name="Martinez A.T."/>
            <person name="Grigoriev I.V."/>
        </authorList>
    </citation>
    <scope>NUCLEOTIDE SEQUENCE</scope>
    <source>
        <strain evidence="3">MF-IS2</strain>
    </source>
</reference>
<sequence>MTSNFGSLYARLANHFKPHRTEALQRVRVNGVCLVTGVLVSYLLPIPSLHKAIYAVRGSLRDGFGSGEWFYRWFCILEVATFALFLFNVLHGIYAVRYPRASFPPLASPSKPTGIKKAPATPQRSFKLLSPQSSPQPQKPFSFSPSSSFGLSMTSNYPTSPVSTPSRVVHYPAPPNSSTATQASTSSSINILSTPSPVISAYRGKHLSNSVGRALDGSYLGCFVQEKTDEEED</sequence>
<keyword evidence="4" id="KW-1185">Reference proteome</keyword>
<protein>
    <submittedName>
        <fullName evidence="3">Uncharacterized protein</fullName>
    </submittedName>
</protein>
<dbReference type="OrthoDB" id="3248709at2759"/>
<keyword evidence="2" id="KW-0472">Membrane</keyword>
<proteinExistence type="predicted"/>
<feature type="region of interest" description="Disordered" evidence="1">
    <location>
        <begin position="126"/>
        <end position="147"/>
    </location>
</feature>
<organism evidence="3 4">
    <name type="scientific">Macrolepiota fuliginosa MF-IS2</name>
    <dbReference type="NCBI Taxonomy" id="1400762"/>
    <lineage>
        <taxon>Eukaryota</taxon>
        <taxon>Fungi</taxon>
        <taxon>Dikarya</taxon>
        <taxon>Basidiomycota</taxon>
        <taxon>Agaricomycotina</taxon>
        <taxon>Agaricomycetes</taxon>
        <taxon>Agaricomycetidae</taxon>
        <taxon>Agaricales</taxon>
        <taxon>Agaricineae</taxon>
        <taxon>Agaricaceae</taxon>
        <taxon>Macrolepiota</taxon>
    </lineage>
</organism>
<dbReference type="Proteomes" id="UP000807342">
    <property type="component" value="Unassembled WGS sequence"/>
</dbReference>
<keyword evidence="2" id="KW-0812">Transmembrane</keyword>
<feature type="transmembrane region" description="Helical" evidence="2">
    <location>
        <begin position="69"/>
        <end position="90"/>
    </location>
</feature>
<dbReference type="EMBL" id="MU151054">
    <property type="protein sequence ID" value="KAF9454485.1"/>
    <property type="molecule type" value="Genomic_DNA"/>
</dbReference>
<feature type="transmembrane region" description="Helical" evidence="2">
    <location>
        <begin position="27"/>
        <end position="49"/>
    </location>
</feature>
<gene>
    <name evidence="3" type="ORF">P691DRAFT_692733</name>
</gene>
<evidence type="ECO:0000313" key="3">
    <source>
        <dbReference type="EMBL" id="KAF9454485.1"/>
    </source>
</evidence>
<evidence type="ECO:0000256" key="1">
    <source>
        <dbReference type="SAM" id="MobiDB-lite"/>
    </source>
</evidence>
<evidence type="ECO:0000313" key="4">
    <source>
        <dbReference type="Proteomes" id="UP000807342"/>
    </source>
</evidence>
<dbReference type="AlphaFoldDB" id="A0A9P5XPD7"/>
<name>A0A9P5XPD7_9AGAR</name>
<accession>A0A9P5XPD7</accession>
<keyword evidence="2" id="KW-1133">Transmembrane helix</keyword>
<evidence type="ECO:0000256" key="2">
    <source>
        <dbReference type="SAM" id="Phobius"/>
    </source>
</evidence>